<keyword evidence="1" id="KW-0175">Coiled coil</keyword>
<gene>
    <name evidence="2" type="ordered locus">HCW_07165</name>
</gene>
<evidence type="ECO:0000256" key="1">
    <source>
        <dbReference type="SAM" id="Coils"/>
    </source>
</evidence>
<dbReference type="EMBL" id="CP003479">
    <property type="protein sequence ID" value="AFI04691.1"/>
    <property type="molecule type" value="Genomic_DNA"/>
</dbReference>
<dbReference type="HOGENOM" id="CLU_1747116_0_0_7"/>
<dbReference type="Proteomes" id="UP000005010">
    <property type="component" value="Chromosome"/>
</dbReference>
<accession>I0EP22</accession>
<sequence>MWRLIAIGGVIIAGIAALILEHEKSNIEKERTKTQNAKKKTSKKVKNAIVKNKQYKKQRMEQLIKVELDKIKKWLDEYNNTLFIYKNERNMLFKELDKTRDKAQRSKIFQKIHKLGEERKILFARRDEIFLARDKLHAKLRTLRSHQRS</sequence>
<evidence type="ECO:0000313" key="3">
    <source>
        <dbReference type="Proteomes" id="UP000005010"/>
    </source>
</evidence>
<reference evidence="3" key="1">
    <citation type="submission" date="2012-04" db="EMBL/GenBank/DDBJ databases">
        <title>Complete genome sequence of Helicobacter cetorum strain MIT 00-7128.</title>
        <authorList>
            <person name="Kersulyte D."/>
            <person name="Berg D.E."/>
        </authorList>
    </citation>
    <scope>NUCLEOTIDE SEQUENCE [LARGE SCALE GENOMIC DNA]</scope>
    <source>
        <strain evidence="3">MIT 00-7128</strain>
    </source>
</reference>
<protein>
    <submittedName>
        <fullName evidence="2">Uncharacterized protein</fullName>
    </submittedName>
</protein>
<keyword evidence="3" id="KW-1185">Reference proteome</keyword>
<evidence type="ECO:0000313" key="2">
    <source>
        <dbReference type="EMBL" id="AFI04691.1"/>
    </source>
</evidence>
<dbReference type="PATRIC" id="fig|182217.3.peg.1515"/>
<feature type="coiled-coil region" evidence="1">
    <location>
        <begin position="20"/>
        <end position="58"/>
    </location>
</feature>
<proteinExistence type="predicted"/>
<dbReference type="AlphaFoldDB" id="I0EP22"/>
<dbReference type="RefSeq" id="WP_014661558.1">
    <property type="nucleotide sequence ID" value="NC_017737.1"/>
</dbReference>
<name>I0EP22_HELC0</name>
<organism evidence="2 3">
    <name type="scientific">Helicobacter cetorum (strain ATCC BAA-429 / MIT 00-7128)</name>
    <dbReference type="NCBI Taxonomy" id="182217"/>
    <lineage>
        <taxon>Bacteria</taxon>
        <taxon>Pseudomonadati</taxon>
        <taxon>Campylobacterota</taxon>
        <taxon>Epsilonproteobacteria</taxon>
        <taxon>Campylobacterales</taxon>
        <taxon>Helicobacteraceae</taxon>
        <taxon>Helicobacter</taxon>
    </lineage>
</organism>
<dbReference type="KEGG" id="hce:HCW_07165"/>